<dbReference type="RefSeq" id="WP_101816867.1">
    <property type="nucleotide sequence ID" value="NZ_PJZF01000012.1"/>
</dbReference>
<dbReference type="Gene3D" id="3.30.65.10">
    <property type="entry name" value="Bacterial Topoisomerase I, domain 1"/>
    <property type="match status" value="1"/>
</dbReference>
<evidence type="ECO:0000256" key="10">
    <source>
        <dbReference type="ARBA" id="ARBA00031985"/>
    </source>
</evidence>
<dbReference type="SMART" id="SM00436">
    <property type="entry name" value="TOP1Bc"/>
    <property type="match status" value="1"/>
</dbReference>
<evidence type="ECO:0000256" key="6">
    <source>
        <dbReference type="ARBA" id="ARBA00023029"/>
    </source>
</evidence>
<name>A0A2N5E2Y3_9GAMM</name>
<dbReference type="InterPro" id="IPR003601">
    <property type="entry name" value="Topo_IA_2"/>
</dbReference>
<dbReference type="PROSITE" id="PS00396">
    <property type="entry name" value="TOPO_IA_1"/>
    <property type="match status" value="1"/>
</dbReference>
<evidence type="ECO:0000256" key="7">
    <source>
        <dbReference type="ARBA" id="ARBA00023125"/>
    </source>
</evidence>
<gene>
    <name evidence="16" type="ORF">CYR55_14215</name>
</gene>
<dbReference type="InterPro" id="IPR006171">
    <property type="entry name" value="TOPRIM_dom"/>
</dbReference>
<accession>A0A2N5E2Y3</accession>
<evidence type="ECO:0000256" key="9">
    <source>
        <dbReference type="ARBA" id="ARBA00030003"/>
    </source>
</evidence>
<keyword evidence="7" id="KW-0238">DNA-binding</keyword>
<dbReference type="InterPro" id="IPR023406">
    <property type="entry name" value="Topo_IA_AS"/>
</dbReference>
<dbReference type="PROSITE" id="PS52039">
    <property type="entry name" value="TOPO_IA_2"/>
    <property type="match status" value="1"/>
</dbReference>
<dbReference type="GO" id="GO:0043597">
    <property type="term" value="C:cytoplasmic replication fork"/>
    <property type="evidence" value="ECO:0007669"/>
    <property type="project" value="TreeGrafter"/>
</dbReference>
<dbReference type="InterPro" id="IPR013826">
    <property type="entry name" value="Topo_IA_cen_sub3"/>
</dbReference>
<dbReference type="Pfam" id="PF01751">
    <property type="entry name" value="Toprim"/>
    <property type="match status" value="1"/>
</dbReference>
<keyword evidence="17" id="KW-1185">Reference proteome</keyword>
<dbReference type="Gene3D" id="2.70.20.10">
    <property type="entry name" value="Topoisomerase I, domain 3"/>
    <property type="match status" value="1"/>
</dbReference>
<evidence type="ECO:0000256" key="5">
    <source>
        <dbReference type="ARBA" id="ARBA00022842"/>
    </source>
</evidence>
<dbReference type="InterPro" id="IPR013824">
    <property type="entry name" value="Topo_IA_cen_sub1"/>
</dbReference>
<evidence type="ECO:0000256" key="4">
    <source>
        <dbReference type="ARBA" id="ARBA00022723"/>
    </source>
</evidence>
<comment type="caution">
    <text evidence="16">The sequence shown here is derived from an EMBL/GenBank/DDBJ whole genome shotgun (WGS) entry which is preliminary data.</text>
</comment>
<dbReference type="AlphaFoldDB" id="A0A2N5E2Y3"/>
<dbReference type="InterPro" id="IPR013825">
    <property type="entry name" value="Topo_IA_cen_sub2"/>
</dbReference>
<dbReference type="Gene3D" id="1.10.460.10">
    <property type="entry name" value="Topoisomerase I, domain 2"/>
    <property type="match status" value="1"/>
</dbReference>
<comment type="catalytic activity">
    <reaction evidence="1">
        <text>ATP-independent breakage of single-stranded DNA, followed by passage and rejoining.</text>
        <dbReference type="EC" id="5.6.2.1"/>
    </reaction>
</comment>
<dbReference type="SMART" id="SM00437">
    <property type="entry name" value="TOP1Ac"/>
    <property type="match status" value="1"/>
</dbReference>
<keyword evidence="5" id="KW-0460">Magnesium</keyword>
<dbReference type="SUPFAM" id="SSF57783">
    <property type="entry name" value="Zinc beta-ribbon"/>
    <property type="match status" value="1"/>
</dbReference>
<dbReference type="GO" id="GO:0006265">
    <property type="term" value="P:DNA topological change"/>
    <property type="evidence" value="ECO:0007669"/>
    <property type="project" value="InterPro"/>
</dbReference>
<dbReference type="PRINTS" id="PR00417">
    <property type="entry name" value="PRTPISMRASEI"/>
</dbReference>
<evidence type="ECO:0000256" key="8">
    <source>
        <dbReference type="ARBA" id="ARBA00023235"/>
    </source>
</evidence>
<evidence type="ECO:0000256" key="13">
    <source>
        <dbReference type="SAM" id="MobiDB-lite"/>
    </source>
</evidence>
<feature type="domain" description="Topo IA-type catalytic" evidence="15">
    <location>
        <begin position="150"/>
        <end position="600"/>
    </location>
</feature>
<evidence type="ECO:0000256" key="11">
    <source>
        <dbReference type="ARBA" id="ARBA00032235"/>
    </source>
</evidence>
<dbReference type="GO" id="GO:0003677">
    <property type="term" value="F:DNA binding"/>
    <property type="evidence" value="ECO:0007669"/>
    <property type="project" value="UniProtKB-KW"/>
</dbReference>
<keyword evidence="4" id="KW-0479">Metal-binding</keyword>
<dbReference type="NCBIfam" id="NF005829">
    <property type="entry name" value="PRK07726.1"/>
    <property type="match status" value="1"/>
</dbReference>
<feature type="domain" description="Toprim" evidence="14">
    <location>
        <begin position="1"/>
        <end position="133"/>
    </location>
</feature>
<dbReference type="Pfam" id="PF01131">
    <property type="entry name" value="Topoisom_bac"/>
    <property type="match status" value="1"/>
</dbReference>
<dbReference type="InterPro" id="IPR000380">
    <property type="entry name" value="Topo_IA"/>
</dbReference>
<dbReference type="SUPFAM" id="SSF56712">
    <property type="entry name" value="Prokaryotic type I DNA topoisomerase"/>
    <property type="match status" value="1"/>
</dbReference>
<dbReference type="CDD" id="cd00186">
    <property type="entry name" value="TOP1Ac"/>
    <property type="match status" value="1"/>
</dbReference>
<dbReference type="EMBL" id="PJZF01000012">
    <property type="protein sequence ID" value="PLR35052.1"/>
    <property type="molecule type" value="Genomic_DNA"/>
</dbReference>
<organism evidence="16 17">
    <name type="scientific">Chimaeribacter californicus</name>
    <dbReference type="NCBI Taxonomy" id="2060067"/>
    <lineage>
        <taxon>Bacteria</taxon>
        <taxon>Pseudomonadati</taxon>
        <taxon>Pseudomonadota</taxon>
        <taxon>Gammaproteobacteria</taxon>
        <taxon>Enterobacterales</taxon>
        <taxon>Yersiniaceae</taxon>
        <taxon>Chimaeribacter</taxon>
    </lineage>
</organism>
<dbReference type="InterPro" id="IPR013497">
    <property type="entry name" value="Topo_IA_cen"/>
</dbReference>
<dbReference type="InterPro" id="IPR003602">
    <property type="entry name" value="Topo_IA_DNA-bd_dom"/>
</dbReference>
<evidence type="ECO:0000256" key="1">
    <source>
        <dbReference type="ARBA" id="ARBA00000213"/>
    </source>
</evidence>
<dbReference type="PANTHER" id="PTHR11390">
    <property type="entry name" value="PROKARYOTIC DNA TOPOISOMERASE"/>
    <property type="match status" value="1"/>
</dbReference>
<dbReference type="GO" id="GO:0006310">
    <property type="term" value="P:DNA recombination"/>
    <property type="evidence" value="ECO:0007669"/>
    <property type="project" value="TreeGrafter"/>
</dbReference>
<evidence type="ECO:0000313" key="16">
    <source>
        <dbReference type="EMBL" id="PLR35052.1"/>
    </source>
</evidence>
<dbReference type="InterPro" id="IPR034144">
    <property type="entry name" value="TOPRIM_TopoIII"/>
</dbReference>
<dbReference type="InterPro" id="IPR005738">
    <property type="entry name" value="TopoIII"/>
</dbReference>
<evidence type="ECO:0000256" key="12">
    <source>
        <dbReference type="ARBA" id="ARBA00032877"/>
    </source>
</evidence>
<dbReference type="OrthoDB" id="9803554at2"/>
<dbReference type="Gene3D" id="3.40.50.140">
    <property type="match status" value="1"/>
</dbReference>
<feature type="region of interest" description="Disordered" evidence="13">
    <location>
        <begin position="651"/>
        <end position="671"/>
    </location>
</feature>
<feature type="compositionally biased region" description="Basic residues" evidence="13">
    <location>
        <begin position="656"/>
        <end position="671"/>
    </location>
</feature>
<dbReference type="GO" id="GO:0006281">
    <property type="term" value="P:DNA repair"/>
    <property type="evidence" value="ECO:0007669"/>
    <property type="project" value="TreeGrafter"/>
</dbReference>
<reference evidence="16 17" key="1">
    <citation type="submission" date="2017-12" db="EMBL/GenBank/DDBJ databases">
        <title>Characterization of six clinical isolates of Enterochimera gen. nov., a novel genus of the Yersiniaciae family and the three species Enterochimera arupensis sp. nov., Enterochimera coloradensis sp. nov, and Enterochimera californica sp. nov.</title>
        <authorList>
            <person name="Rossi A."/>
            <person name="Fisher M."/>
        </authorList>
    </citation>
    <scope>NUCLEOTIDE SEQUENCE [LARGE SCALE GENOMIC DNA]</scope>
    <source>
        <strain evidence="17">2015-Iso6</strain>
    </source>
</reference>
<evidence type="ECO:0000256" key="3">
    <source>
        <dbReference type="ARBA" id="ARBA00012891"/>
    </source>
</evidence>
<keyword evidence="6" id="KW-0799">Topoisomerase</keyword>
<dbReference type="GO" id="GO:0046872">
    <property type="term" value="F:metal ion binding"/>
    <property type="evidence" value="ECO:0007669"/>
    <property type="project" value="UniProtKB-KW"/>
</dbReference>
<dbReference type="NCBIfam" id="TIGR01056">
    <property type="entry name" value="topB"/>
    <property type="match status" value="1"/>
</dbReference>
<dbReference type="GO" id="GO:0003917">
    <property type="term" value="F:DNA topoisomerase type I (single strand cut, ATP-independent) activity"/>
    <property type="evidence" value="ECO:0007669"/>
    <property type="project" value="UniProtKB-EC"/>
</dbReference>
<dbReference type="SMART" id="SM00493">
    <property type="entry name" value="TOPRIM"/>
    <property type="match status" value="1"/>
</dbReference>
<dbReference type="Gene3D" id="1.10.290.10">
    <property type="entry name" value="Topoisomerase I, domain 4"/>
    <property type="match status" value="1"/>
</dbReference>
<dbReference type="Proteomes" id="UP000234240">
    <property type="component" value="Unassembled WGS sequence"/>
</dbReference>
<comment type="similarity">
    <text evidence="2">Belongs to the type IA topoisomerase family.</text>
</comment>
<dbReference type="EC" id="5.6.2.1" evidence="3"/>
<evidence type="ECO:0000256" key="2">
    <source>
        <dbReference type="ARBA" id="ARBA00009446"/>
    </source>
</evidence>
<dbReference type="CDD" id="cd03362">
    <property type="entry name" value="TOPRIM_TopoIA_TopoIII"/>
    <property type="match status" value="1"/>
</dbReference>
<sequence>MRLFLCEKPSQGRDIAAVLGATKKMPGCLSGHGVCVTWGFGHLLEQASPEAYGEQYGVPWWVEVLPVLPSAWQMQIKPDTAAQFAVIQNLLKQAKTVVIATDADREGEVIAREILEYCRYQGKVERLWLSALDDASVRAALAAIKPGSETLPYYLAGLGRARADWQIGMNLTRLYSVKARKNGYGKVLSVGRVQTPTLNLIVQRDRDIAQFAPKPYWNVVAGLKAGGVAFQAQWVPAATYCDEENRCINPTAAQQVVQLCQRTGQATVTEKETKRETLSAPLPFDLGTLQQTCSRRFGYGAQQVLDIAQSLYETHKATTYPRTDCGYLPVSMREEVEQVMTALQHTDPTLSAVISRLDMHYVSRAWNDKKITAHHGIIPTKQPCDMAKMSEPERNVYQLIRLHYLAQFLANHEVDATRISLDCGGQRFKASGKVIVVTGWKSLFERENDEDGQEAGDKTQLPVMSQGDVCRVTGAEAKAQQTKPPEHYTEGTLIAAMKNAAQFVTDPRLKKILKDNAGLGTEATRAGVIETLLSRGFVVKKGKHLLATPVAGDLMDMLPAQLKDPGMTALWEQALDDIAAGRMTLDDFMTKQSAWTKQLVDKGRQQTVKITLPPSPPCPVCGGPTRQCTGKSGTFWGCIHYPGCKGIVNAEEKFPKQKPTRRKKSPGKNGN</sequence>
<dbReference type="FunFam" id="1.10.290.10:FF:000004">
    <property type="entry name" value="DNA topoisomerase 3"/>
    <property type="match status" value="1"/>
</dbReference>
<dbReference type="InterPro" id="IPR023405">
    <property type="entry name" value="Topo_IA_core_domain"/>
</dbReference>
<evidence type="ECO:0000259" key="15">
    <source>
        <dbReference type="PROSITE" id="PS52039"/>
    </source>
</evidence>
<evidence type="ECO:0000259" key="14">
    <source>
        <dbReference type="PROSITE" id="PS50880"/>
    </source>
</evidence>
<evidence type="ECO:0000313" key="17">
    <source>
        <dbReference type="Proteomes" id="UP000234240"/>
    </source>
</evidence>
<dbReference type="PANTHER" id="PTHR11390:SF21">
    <property type="entry name" value="DNA TOPOISOMERASE 3-ALPHA"/>
    <property type="match status" value="1"/>
</dbReference>
<keyword evidence="8 16" id="KW-0413">Isomerase</keyword>
<proteinExistence type="inferred from homology"/>
<protein>
    <recommendedName>
        <fullName evidence="3">DNA topoisomerase</fullName>
        <ecNumber evidence="3">5.6.2.1</ecNumber>
    </recommendedName>
    <alternativeName>
        <fullName evidence="12">Omega-protein</fullName>
    </alternativeName>
    <alternativeName>
        <fullName evidence="11">Relaxing enzyme</fullName>
    </alternativeName>
    <alternativeName>
        <fullName evidence="9">Swivelase</fullName>
    </alternativeName>
    <alternativeName>
        <fullName evidence="10">Untwisting enzyme</fullName>
    </alternativeName>
</protein>
<dbReference type="PROSITE" id="PS50880">
    <property type="entry name" value="TOPRIM"/>
    <property type="match status" value="1"/>
</dbReference>